<name>A0A8T1VBR0_9STRA</name>
<reference evidence="1" key="1">
    <citation type="submission" date="2021-02" db="EMBL/GenBank/DDBJ databases">
        <authorList>
            <person name="Palmer J.M."/>
        </authorList>
    </citation>
    <scope>NUCLEOTIDE SEQUENCE</scope>
    <source>
        <strain evidence="1">SCRP734</strain>
    </source>
</reference>
<proteinExistence type="predicted"/>
<protein>
    <submittedName>
        <fullName evidence="1">Uncharacterized protein</fullName>
    </submittedName>
</protein>
<gene>
    <name evidence="1" type="ORF">PHYPSEUDO_011127</name>
</gene>
<comment type="caution">
    <text evidence="1">The sequence shown here is derived from an EMBL/GenBank/DDBJ whole genome shotgun (WGS) entry which is preliminary data.</text>
</comment>
<evidence type="ECO:0000313" key="2">
    <source>
        <dbReference type="Proteomes" id="UP000694044"/>
    </source>
</evidence>
<sequence length="221" mass="25467">MVLKKLCESLKRWRAEGNIGGLRRLKVPTRTSDDPFRASEEFFGNVMTNCPQVEYLDGYKMSLFTSNRLTCKDTWLLKLGEWEKFNATCKNLREFHWVVVPFRDPYFRVFGEHIKPRLKKLSFGVSMDWDWRWYFYDTTEAAGKIPDDVEQQSYCERPSYGVLATNVSAALKGCPALDEVLIQLYHPVGASDVLLGRNSEEVHAFPTHEAINVDVTISARS</sequence>
<organism evidence="1 2">
    <name type="scientific">Phytophthora pseudosyringae</name>
    <dbReference type="NCBI Taxonomy" id="221518"/>
    <lineage>
        <taxon>Eukaryota</taxon>
        <taxon>Sar</taxon>
        <taxon>Stramenopiles</taxon>
        <taxon>Oomycota</taxon>
        <taxon>Peronosporomycetes</taxon>
        <taxon>Peronosporales</taxon>
        <taxon>Peronosporaceae</taxon>
        <taxon>Phytophthora</taxon>
    </lineage>
</organism>
<evidence type="ECO:0000313" key="1">
    <source>
        <dbReference type="EMBL" id="KAG7377720.1"/>
    </source>
</evidence>
<keyword evidence="2" id="KW-1185">Reference proteome</keyword>
<dbReference type="OrthoDB" id="127396at2759"/>
<dbReference type="AlphaFoldDB" id="A0A8T1VBR0"/>
<dbReference type="EMBL" id="JAGDFM010000490">
    <property type="protein sequence ID" value="KAG7377720.1"/>
    <property type="molecule type" value="Genomic_DNA"/>
</dbReference>
<accession>A0A8T1VBR0</accession>
<dbReference type="Proteomes" id="UP000694044">
    <property type="component" value="Unassembled WGS sequence"/>
</dbReference>